<feature type="transmembrane region" description="Helical" evidence="1">
    <location>
        <begin position="130"/>
        <end position="160"/>
    </location>
</feature>
<dbReference type="InterPro" id="IPR007403">
    <property type="entry name" value="DUF456"/>
</dbReference>
<dbReference type="PANTHER" id="PTHR39165">
    <property type="entry name" value="IG HYPOTHETICAL 17883"/>
    <property type="match status" value="1"/>
</dbReference>
<accession>A0A4R5KSN6</accession>
<feature type="transmembrane region" description="Helical" evidence="1">
    <location>
        <begin position="89"/>
        <end position="118"/>
    </location>
</feature>
<organism evidence="2 3">
    <name type="scientific">Paenibacillus piri</name>
    <dbReference type="NCBI Taxonomy" id="2547395"/>
    <lineage>
        <taxon>Bacteria</taxon>
        <taxon>Bacillati</taxon>
        <taxon>Bacillota</taxon>
        <taxon>Bacilli</taxon>
        <taxon>Bacillales</taxon>
        <taxon>Paenibacillaceae</taxon>
        <taxon>Paenibacillus</taxon>
    </lineage>
</organism>
<keyword evidence="3" id="KW-1185">Reference proteome</keyword>
<dbReference type="EMBL" id="SMRT01000003">
    <property type="protein sequence ID" value="TDF98883.1"/>
    <property type="molecule type" value="Genomic_DNA"/>
</dbReference>
<reference evidence="2 3" key="1">
    <citation type="submission" date="2019-03" db="EMBL/GenBank/DDBJ databases">
        <title>This is whole genome sequence of Paenibacillus sp MS74 strain.</title>
        <authorList>
            <person name="Trinh H.N."/>
        </authorList>
    </citation>
    <scope>NUCLEOTIDE SEQUENCE [LARGE SCALE GENOMIC DNA]</scope>
    <source>
        <strain evidence="2 3">MS74</strain>
    </source>
</reference>
<evidence type="ECO:0000313" key="2">
    <source>
        <dbReference type="EMBL" id="TDF98883.1"/>
    </source>
</evidence>
<feature type="transmembrane region" description="Helical" evidence="1">
    <location>
        <begin position="47"/>
        <end position="69"/>
    </location>
</feature>
<dbReference type="AlphaFoldDB" id="A0A4R5KSN6"/>
<gene>
    <name evidence="2" type="ORF">E1757_10240</name>
</gene>
<name>A0A4R5KSN6_9BACL</name>
<keyword evidence="1" id="KW-1133">Transmembrane helix</keyword>
<dbReference type="RefSeq" id="WP_133227378.1">
    <property type="nucleotide sequence ID" value="NZ_SMRT01000003.1"/>
</dbReference>
<dbReference type="Pfam" id="PF04306">
    <property type="entry name" value="DUF456"/>
    <property type="match status" value="1"/>
</dbReference>
<keyword evidence="1" id="KW-0472">Membrane</keyword>
<dbReference type="Proteomes" id="UP000295636">
    <property type="component" value="Unassembled WGS sequence"/>
</dbReference>
<sequence length="161" mass="17160">MVIAAWILVIVLFIVGMAGAVYPVLPGAIAIYAAYFAYGWMVGFNSFGLWFWLTQTTLLAILLIADYAVSALGVKKFGGTKASVIGSTVGLLLGPFVIPVAGLLIGPFLGAVIGELIVGTEWKQSLRAGLGALVGFFSSVVVKVLLQGLMILLFFIWIFWN</sequence>
<protein>
    <submittedName>
        <fullName evidence="2">DUF456 family protein</fullName>
    </submittedName>
</protein>
<dbReference type="OrthoDB" id="9808460at2"/>
<evidence type="ECO:0000313" key="3">
    <source>
        <dbReference type="Proteomes" id="UP000295636"/>
    </source>
</evidence>
<comment type="caution">
    <text evidence="2">The sequence shown here is derived from an EMBL/GenBank/DDBJ whole genome shotgun (WGS) entry which is preliminary data.</text>
</comment>
<dbReference type="PANTHER" id="PTHR39165:SF1">
    <property type="entry name" value="DUF456 DOMAIN-CONTAINING PROTEIN"/>
    <property type="match status" value="1"/>
</dbReference>
<keyword evidence="1" id="KW-0812">Transmembrane</keyword>
<proteinExistence type="predicted"/>
<evidence type="ECO:0000256" key="1">
    <source>
        <dbReference type="SAM" id="Phobius"/>
    </source>
</evidence>
<feature type="transmembrane region" description="Helical" evidence="1">
    <location>
        <begin position="6"/>
        <end position="35"/>
    </location>
</feature>